<dbReference type="GO" id="GO:0003676">
    <property type="term" value="F:nucleic acid binding"/>
    <property type="evidence" value="ECO:0007669"/>
    <property type="project" value="InterPro"/>
</dbReference>
<dbReference type="SMART" id="SM00647">
    <property type="entry name" value="IBR"/>
    <property type="match status" value="2"/>
</dbReference>
<dbReference type="Proteomes" id="UP001341281">
    <property type="component" value="Chromosome 08"/>
</dbReference>
<dbReference type="Pfam" id="PF01485">
    <property type="entry name" value="IBR"/>
    <property type="match status" value="2"/>
</dbReference>
<dbReference type="GO" id="GO:0016567">
    <property type="term" value="P:protein ubiquitination"/>
    <property type="evidence" value="ECO:0007669"/>
    <property type="project" value="InterPro"/>
</dbReference>
<protein>
    <recommendedName>
        <fullName evidence="5">RBR-type E3 ubiquitin transferase</fullName>
        <ecNumber evidence="5">2.3.2.31</ecNumber>
    </recommendedName>
</protein>
<evidence type="ECO:0000256" key="9">
    <source>
        <dbReference type="ARBA" id="ARBA00022771"/>
    </source>
</evidence>
<dbReference type="EMBL" id="CP144752">
    <property type="protein sequence ID" value="WVZ87931.1"/>
    <property type="molecule type" value="Genomic_DNA"/>
</dbReference>
<feature type="domain" description="RING-type" evidence="14">
    <location>
        <begin position="308"/>
        <end position="354"/>
    </location>
</feature>
<dbReference type="CDD" id="cd22582">
    <property type="entry name" value="BRcat_RBR_unk"/>
    <property type="match status" value="1"/>
</dbReference>
<dbReference type="InterPro" id="IPR002156">
    <property type="entry name" value="RNaseH_domain"/>
</dbReference>
<evidence type="ECO:0000256" key="6">
    <source>
        <dbReference type="ARBA" id="ARBA00022679"/>
    </source>
</evidence>
<dbReference type="FunFam" id="1.20.120.1750:FF:000019">
    <property type="entry name" value="RBR-type E3 ubiquitin transferase"/>
    <property type="match status" value="1"/>
</dbReference>
<dbReference type="Pfam" id="PF13456">
    <property type="entry name" value="RVT_3"/>
    <property type="match status" value="1"/>
</dbReference>
<evidence type="ECO:0000256" key="10">
    <source>
        <dbReference type="ARBA" id="ARBA00022786"/>
    </source>
</evidence>
<dbReference type="InterPro" id="IPR018957">
    <property type="entry name" value="Znf_C3HC4_RING-type"/>
</dbReference>
<dbReference type="InterPro" id="IPR002867">
    <property type="entry name" value="IBR_dom"/>
</dbReference>
<feature type="compositionally biased region" description="Basic residues" evidence="13">
    <location>
        <begin position="23"/>
        <end position="34"/>
    </location>
</feature>
<evidence type="ECO:0000256" key="5">
    <source>
        <dbReference type="ARBA" id="ARBA00012251"/>
    </source>
</evidence>
<dbReference type="GO" id="GO:0061630">
    <property type="term" value="F:ubiquitin protein ligase activity"/>
    <property type="evidence" value="ECO:0007669"/>
    <property type="project" value="UniProtKB-EC"/>
</dbReference>
<evidence type="ECO:0000256" key="3">
    <source>
        <dbReference type="ARBA" id="ARBA00003976"/>
    </source>
</evidence>
<dbReference type="FunFam" id="3.30.40.10:FF:000230">
    <property type="entry name" value="RBR-type E3 ubiquitin transferase"/>
    <property type="match status" value="1"/>
</dbReference>
<keyword evidence="9 12" id="KW-0863">Zinc-finger</keyword>
<evidence type="ECO:0000259" key="14">
    <source>
        <dbReference type="PROSITE" id="PS50089"/>
    </source>
</evidence>
<evidence type="ECO:0000256" key="1">
    <source>
        <dbReference type="ARBA" id="ARBA00001798"/>
    </source>
</evidence>
<dbReference type="PANTHER" id="PTHR11685">
    <property type="entry name" value="RBR FAMILY RING FINGER AND IBR DOMAIN-CONTAINING"/>
    <property type="match status" value="1"/>
</dbReference>
<dbReference type="Gene3D" id="3.30.420.10">
    <property type="entry name" value="Ribonuclease H-like superfamily/Ribonuclease H"/>
    <property type="match status" value="1"/>
</dbReference>
<keyword evidence="8" id="KW-0677">Repeat</keyword>
<evidence type="ECO:0000259" key="15">
    <source>
        <dbReference type="PROSITE" id="PS51873"/>
    </source>
</evidence>
<feature type="compositionally biased region" description="Acidic residues" evidence="13">
    <location>
        <begin position="1"/>
        <end position="11"/>
    </location>
</feature>
<dbReference type="EC" id="2.3.2.31" evidence="5"/>
<keyword evidence="11" id="KW-0862">Zinc</keyword>
<dbReference type="InterPro" id="IPR044066">
    <property type="entry name" value="TRIAD_supradom"/>
</dbReference>
<dbReference type="Gene3D" id="3.30.40.10">
    <property type="entry name" value="Zinc/RING finger domain, C3HC4 (zinc finger)"/>
    <property type="match status" value="1"/>
</dbReference>
<name>A0AAQ3UA46_PASNO</name>
<feature type="compositionally biased region" description="Low complexity" evidence="13">
    <location>
        <begin position="88"/>
        <end position="98"/>
    </location>
</feature>
<evidence type="ECO:0000256" key="2">
    <source>
        <dbReference type="ARBA" id="ARBA00001947"/>
    </source>
</evidence>
<evidence type="ECO:0000256" key="8">
    <source>
        <dbReference type="ARBA" id="ARBA00022737"/>
    </source>
</evidence>
<dbReference type="CDD" id="cd22584">
    <property type="entry name" value="Rcat_RBR_unk"/>
    <property type="match status" value="1"/>
</dbReference>
<dbReference type="AlphaFoldDB" id="A0AAQ3UA46"/>
<feature type="region of interest" description="Disordered" evidence="13">
    <location>
        <begin position="78"/>
        <end position="98"/>
    </location>
</feature>
<dbReference type="PROSITE" id="PS00518">
    <property type="entry name" value="ZF_RING_1"/>
    <property type="match status" value="1"/>
</dbReference>
<dbReference type="SMART" id="SM00184">
    <property type="entry name" value="RING"/>
    <property type="match status" value="1"/>
</dbReference>
<reference evidence="16 17" key="1">
    <citation type="submission" date="2024-02" db="EMBL/GenBank/DDBJ databases">
        <title>High-quality chromosome-scale genome assembly of Pensacola bahiagrass (Paspalum notatum Flugge var. saurae).</title>
        <authorList>
            <person name="Vega J.M."/>
            <person name="Podio M."/>
            <person name="Orjuela J."/>
            <person name="Siena L.A."/>
            <person name="Pessino S.C."/>
            <person name="Combes M.C."/>
            <person name="Mariac C."/>
            <person name="Albertini E."/>
            <person name="Pupilli F."/>
            <person name="Ortiz J.P.A."/>
            <person name="Leblanc O."/>
        </authorList>
    </citation>
    <scope>NUCLEOTIDE SEQUENCE [LARGE SCALE GENOMIC DNA]</scope>
    <source>
        <strain evidence="16">R1</strain>
        <tissue evidence="16">Leaf</tissue>
    </source>
</reference>
<comment type="similarity">
    <text evidence="4">Belongs to the RBR family. Ariadne subfamily.</text>
</comment>
<evidence type="ECO:0000256" key="12">
    <source>
        <dbReference type="PROSITE-ProRule" id="PRU00175"/>
    </source>
</evidence>
<evidence type="ECO:0000256" key="7">
    <source>
        <dbReference type="ARBA" id="ARBA00022723"/>
    </source>
</evidence>
<dbReference type="InterPro" id="IPR017907">
    <property type="entry name" value="Znf_RING_CS"/>
</dbReference>
<dbReference type="InterPro" id="IPR031127">
    <property type="entry name" value="E3_UB_ligase_RBR"/>
</dbReference>
<dbReference type="InterPro" id="IPR001841">
    <property type="entry name" value="Znf_RING"/>
</dbReference>
<evidence type="ECO:0000256" key="13">
    <source>
        <dbReference type="SAM" id="MobiDB-lite"/>
    </source>
</evidence>
<evidence type="ECO:0000313" key="17">
    <source>
        <dbReference type="Proteomes" id="UP001341281"/>
    </source>
</evidence>
<keyword evidence="17" id="KW-1185">Reference proteome</keyword>
<dbReference type="Pfam" id="PF00097">
    <property type="entry name" value="zf-C3HC4"/>
    <property type="match status" value="1"/>
</dbReference>
<evidence type="ECO:0000256" key="11">
    <source>
        <dbReference type="ARBA" id="ARBA00022833"/>
    </source>
</evidence>
<comment type="cofactor">
    <cofactor evidence="2">
        <name>Zn(2+)</name>
        <dbReference type="ChEBI" id="CHEBI:29105"/>
    </cofactor>
</comment>
<keyword evidence="10" id="KW-0833">Ubl conjugation pathway</keyword>
<dbReference type="SUPFAM" id="SSF57850">
    <property type="entry name" value="RING/U-box"/>
    <property type="match status" value="2"/>
</dbReference>
<evidence type="ECO:0000256" key="4">
    <source>
        <dbReference type="ARBA" id="ARBA00005884"/>
    </source>
</evidence>
<comment type="function">
    <text evidence="3">Might act as an E3 ubiquitin-protein ligase, or as part of E3 complex, which accepts ubiquitin from specific E2 ubiquitin-conjugating enzymes and then transfers it to substrates.</text>
</comment>
<dbReference type="FunFam" id="3.30.420.10:FF:000154">
    <property type="entry name" value="RBR-type E3 ubiquitin transferase"/>
    <property type="match status" value="1"/>
</dbReference>
<comment type="catalytic activity">
    <reaction evidence="1">
        <text>[E2 ubiquitin-conjugating enzyme]-S-ubiquitinyl-L-cysteine + [acceptor protein]-L-lysine = [E2 ubiquitin-conjugating enzyme]-L-cysteine + [acceptor protein]-N(6)-ubiquitinyl-L-lysine.</text>
        <dbReference type="EC" id="2.3.2.31"/>
    </reaction>
</comment>
<organism evidence="16 17">
    <name type="scientific">Paspalum notatum var. saurae</name>
    <dbReference type="NCBI Taxonomy" id="547442"/>
    <lineage>
        <taxon>Eukaryota</taxon>
        <taxon>Viridiplantae</taxon>
        <taxon>Streptophyta</taxon>
        <taxon>Embryophyta</taxon>
        <taxon>Tracheophyta</taxon>
        <taxon>Spermatophyta</taxon>
        <taxon>Magnoliopsida</taxon>
        <taxon>Liliopsida</taxon>
        <taxon>Poales</taxon>
        <taxon>Poaceae</taxon>
        <taxon>PACMAD clade</taxon>
        <taxon>Panicoideae</taxon>
        <taxon>Andropogonodae</taxon>
        <taxon>Paspaleae</taxon>
        <taxon>Paspalinae</taxon>
        <taxon>Paspalum</taxon>
    </lineage>
</organism>
<accession>A0AAQ3UA46</accession>
<dbReference type="GO" id="GO:0004523">
    <property type="term" value="F:RNA-DNA hybrid ribonuclease activity"/>
    <property type="evidence" value="ECO:0007669"/>
    <property type="project" value="InterPro"/>
</dbReference>
<dbReference type="GO" id="GO:0008270">
    <property type="term" value="F:zinc ion binding"/>
    <property type="evidence" value="ECO:0007669"/>
    <property type="project" value="UniProtKB-KW"/>
</dbReference>
<dbReference type="PROSITE" id="PS50089">
    <property type="entry name" value="ZF_RING_2"/>
    <property type="match status" value="1"/>
</dbReference>
<sequence length="542" mass="60445">MMTGDGDDDDFAALREQVALASSRRRPLRLRPRPRLPTPARRGHPSLAPWPRVVFIAGRTRPSARRPRLLLLRGRRLRIRGPGPPTSRAPSRTAATHARAADSARVAAHDALFARDLAAIPEDQWAHDGNYFERPVGSASASGDDSSPRPLFRVFSKGTASREVVGPRDRDPNVAVLAVAVCGPRGDVRLRTHKPVDSFVGGRMIVEAMALMEGLDAALGLSIRSVTIVTAYRSLYNHILGIWRPSGKRLADLMSQVLSVRKKFDQCEFSLVEPSHVSYVVKLATDSLTVQIAKAIAASASKEKREACTICLEDTDITKIHVVEGCAHRFCFSCMKEHVKVKLLNGTLPACPQDGCTTKLSVEGSKVFLSPRLLEIMMQRVRESQIPPGQKIYCPYPRCSALMSLGEVIHPMQESCSKYTVADAATLRKCVKCRGSFCISCKVPWHDMMGCYEYKMRNPYARPEDAKLQNLARQRLWRQCVKCKHMIELAEGCYHMVCVCGYGFCYTCGKEWKEKKATCSCPLWDERNIIRDEDDDEEDGLL</sequence>
<feature type="domain" description="RING-type" evidence="15">
    <location>
        <begin position="304"/>
        <end position="525"/>
    </location>
</feature>
<dbReference type="PROSITE" id="PS51873">
    <property type="entry name" value="TRIAD"/>
    <property type="match status" value="1"/>
</dbReference>
<gene>
    <name evidence="16" type="ORF">U9M48_034505</name>
</gene>
<evidence type="ECO:0000313" key="16">
    <source>
        <dbReference type="EMBL" id="WVZ87931.1"/>
    </source>
</evidence>
<feature type="region of interest" description="Disordered" evidence="13">
    <location>
        <begin position="1"/>
        <end position="44"/>
    </location>
</feature>
<keyword evidence="7" id="KW-0479">Metal-binding</keyword>
<dbReference type="InterPro" id="IPR036397">
    <property type="entry name" value="RNaseH_sf"/>
</dbReference>
<proteinExistence type="inferred from homology"/>
<dbReference type="InterPro" id="IPR013083">
    <property type="entry name" value="Znf_RING/FYVE/PHD"/>
</dbReference>
<dbReference type="Gene3D" id="1.20.120.1750">
    <property type="match status" value="1"/>
</dbReference>
<keyword evidence="6" id="KW-0808">Transferase</keyword>